<dbReference type="EMBL" id="JAFNEN010001895">
    <property type="protein sequence ID" value="KAG8173298.1"/>
    <property type="molecule type" value="Genomic_DNA"/>
</dbReference>
<organism evidence="1 2">
    <name type="scientific">Oedothorax gibbosus</name>
    <dbReference type="NCBI Taxonomy" id="931172"/>
    <lineage>
        <taxon>Eukaryota</taxon>
        <taxon>Metazoa</taxon>
        <taxon>Ecdysozoa</taxon>
        <taxon>Arthropoda</taxon>
        <taxon>Chelicerata</taxon>
        <taxon>Arachnida</taxon>
        <taxon>Araneae</taxon>
        <taxon>Araneomorphae</taxon>
        <taxon>Entelegynae</taxon>
        <taxon>Araneoidea</taxon>
        <taxon>Linyphiidae</taxon>
        <taxon>Erigoninae</taxon>
        <taxon>Oedothorax</taxon>
    </lineage>
</organism>
<proteinExistence type="predicted"/>
<protein>
    <submittedName>
        <fullName evidence="1">Uncharacterized protein</fullName>
    </submittedName>
</protein>
<dbReference type="AlphaFoldDB" id="A0AAV6TNS5"/>
<dbReference type="Proteomes" id="UP000827092">
    <property type="component" value="Unassembled WGS sequence"/>
</dbReference>
<keyword evidence="2" id="KW-1185">Reference proteome</keyword>
<sequence length="104" mass="11978">MRHKPRRSVLKEFLMKFVHNVRRQIAVLTESLIQNPAIETLVTMAESQQEIIIYPKFTVAIGTRDCCIQTVSFCQMVRQMTHFHSLSVGKGTQLASNRESGSRW</sequence>
<evidence type="ECO:0000313" key="2">
    <source>
        <dbReference type="Proteomes" id="UP000827092"/>
    </source>
</evidence>
<accession>A0AAV6TNS5</accession>
<name>A0AAV6TNS5_9ARAC</name>
<reference evidence="1 2" key="1">
    <citation type="journal article" date="2022" name="Nat. Ecol. Evol.">
        <title>A masculinizing supergene underlies an exaggerated male reproductive morph in a spider.</title>
        <authorList>
            <person name="Hendrickx F."/>
            <person name="De Corte Z."/>
            <person name="Sonet G."/>
            <person name="Van Belleghem S.M."/>
            <person name="Kostlbacher S."/>
            <person name="Vangestel C."/>
        </authorList>
    </citation>
    <scope>NUCLEOTIDE SEQUENCE [LARGE SCALE GENOMIC DNA]</scope>
    <source>
        <strain evidence="1">W744_W776</strain>
    </source>
</reference>
<gene>
    <name evidence="1" type="ORF">JTE90_019202</name>
</gene>
<evidence type="ECO:0000313" key="1">
    <source>
        <dbReference type="EMBL" id="KAG8173298.1"/>
    </source>
</evidence>
<comment type="caution">
    <text evidence="1">The sequence shown here is derived from an EMBL/GenBank/DDBJ whole genome shotgun (WGS) entry which is preliminary data.</text>
</comment>